<accession>A0A835W0U7</accession>
<dbReference type="Proteomes" id="UP000650467">
    <property type="component" value="Unassembled WGS sequence"/>
</dbReference>
<dbReference type="PANTHER" id="PTHR44329:SF214">
    <property type="entry name" value="PROTEIN KINASE DOMAIN-CONTAINING PROTEIN"/>
    <property type="match status" value="1"/>
</dbReference>
<dbReference type="SUPFAM" id="SSF56112">
    <property type="entry name" value="Protein kinase-like (PK-like)"/>
    <property type="match status" value="1"/>
</dbReference>
<dbReference type="OrthoDB" id="548754at2759"/>
<reference evidence="3" key="1">
    <citation type="journal article" date="2020" name="bioRxiv">
        <title>Comparative genomics of Chlamydomonas.</title>
        <authorList>
            <person name="Craig R.J."/>
            <person name="Hasan A.R."/>
            <person name="Ness R.W."/>
            <person name="Keightley P.D."/>
        </authorList>
    </citation>
    <scope>NUCLEOTIDE SEQUENCE</scope>
    <source>
        <strain evidence="3">SAG 7.73</strain>
    </source>
</reference>
<feature type="compositionally biased region" description="Low complexity" evidence="1">
    <location>
        <begin position="414"/>
        <end position="427"/>
    </location>
</feature>
<dbReference type="Gene3D" id="1.10.510.10">
    <property type="entry name" value="Transferase(Phosphotransferase) domain 1"/>
    <property type="match status" value="1"/>
</dbReference>
<feature type="region of interest" description="Disordered" evidence="1">
    <location>
        <begin position="1140"/>
        <end position="1170"/>
    </location>
</feature>
<dbReference type="GO" id="GO:0004674">
    <property type="term" value="F:protein serine/threonine kinase activity"/>
    <property type="evidence" value="ECO:0007669"/>
    <property type="project" value="TreeGrafter"/>
</dbReference>
<evidence type="ECO:0000313" key="4">
    <source>
        <dbReference type="Proteomes" id="UP000650467"/>
    </source>
</evidence>
<dbReference type="Pfam" id="PF00069">
    <property type="entry name" value="Pkinase"/>
    <property type="match status" value="1"/>
</dbReference>
<dbReference type="PANTHER" id="PTHR44329">
    <property type="entry name" value="SERINE/THREONINE-PROTEIN KINASE TNNI3K-RELATED"/>
    <property type="match status" value="1"/>
</dbReference>
<protein>
    <recommendedName>
        <fullName evidence="2">Protein kinase domain-containing protein</fullName>
    </recommendedName>
</protein>
<dbReference type="EMBL" id="JAEHOC010000013">
    <property type="protein sequence ID" value="KAG2436437.1"/>
    <property type="molecule type" value="Genomic_DNA"/>
</dbReference>
<feature type="compositionally biased region" description="Low complexity" evidence="1">
    <location>
        <begin position="512"/>
        <end position="526"/>
    </location>
</feature>
<name>A0A835W0U7_CHLIN</name>
<comment type="caution">
    <text evidence="3">The sequence shown here is derived from an EMBL/GenBank/DDBJ whole genome shotgun (WGS) entry which is preliminary data.</text>
</comment>
<dbReference type="InterPro" id="IPR011009">
    <property type="entry name" value="Kinase-like_dom_sf"/>
</dbReference>
<proteinExistence type="predicted"/>
<feature type="domain" description="Protein kinase" evidence="2">
    <location>
        <begin position="1176"/>
        <end position="1546"/>
    </location>
</feature>
<dbReference type="InterPro" id="IPR008271">
    <property type="entry name" value="Ser/Thr_kinase_AS"/>
</dbReference>
<dbReference type="SMART" id="SM00220">
    <property type="entry name" value="S_TKc"/>
    <property type="match status" value="1"/>
</dbReference>
<feature type="region of interest" description="Disordered" evidence="1">
    <location>
        <begin position="414"/>
        <end position="433"/>
    </location>
</feature>
<dbReference type="InterPro" id="IPR000719">
    <property type="entry name" value="Prot_kinase_dom"/>
</dbReference>
<evidence type="ECO:0000313" key="3">
    <source>
        <dbReference type="EMBL" id="KAG2436437.1"/>
    </source>
</evidence>
<feature type="compositionally biased region" description="Low complexity" evidence="1">
    <location>
        <begin position="622"/>
        <end position="649"/>
    </location>
</feature>
<dbReference type="GO" id="GO:0005524">
    <property type="term" value="F:ATP binding"/>
    <property type="evidence" value="ECO:0007669"/>
    <property type="project" value="InterPro"/>
</dbReference>
<dbReference type="PROSITE" id="PS00108">
    <property type="entry name" value="PROTEIN_KINASE_ST"/>
    <property type="match status" value="1"/>
</dbReference>
<dbReference type="InterPro" id="IPR051681">
    <property type="entry name" value="Ser/Thr_Kinases-Pseudokinases"/>
</dbReference>
<evidence type="ECO:0000256" key="1">
    <source>
        <dbReference type="SAM" id="MobiDB-lite"/>
    </source>
</evidence>
<evidence type="ECO:0000259" key="2">
    <source>
        <dbReference type="PROSITE" id="PS50011"/>
    </source>
</evidence>
<sequence>MKRGRASKAKALETLWQLQREWSLVGCHDKTLLSRAQRLYAAVEASDTRPCAAPFTLVACAAAGSSTGGGLAADPWMFPGAEAWPATVAVRRSHGPGCGSVALAMLGRVRQGEASEDVSAAASMVGESAAASRPFGRTNSAAQVLAPHQEFAVDAAAPRRRVPPPELLPVLLARMLESQMPAFSSAGGDLICAAANVDSGAAGCATTGDEDVAAVIPLTSGNRVVGALWIARHCGRGGGSPNSATAAAAGSAAHISNRSQPGVGAGAAAIPTGGSSGSGIGTSSSPHAAAPSSCMASRSCCSLLTSTMALQQLSMSASLLLVGPDAAALGALAGGLAELAGAASVTSLVGALTDALAAHVRERFLLEPRVVAALVPEPSSAAGLLFSITSGGTAAAVPPAGGKAAPAAAVAHGSSAAGGDATPPTAGFSRSPSAQTLPAHGLDPVAVAAGGPTGGYDSPIDALKRGGGAALLAGATTAVVAAASRVAKAAMGGSATRRLASGAAGGDGSSGQHGATPARRAAPNNASSRMLDPMLIYATDTSVRGPGGTAGCEAHVVALSGGDLAALDATAAAAGSGVATLRAKPFSLHDTLLRTLVRRLAADTAFSSAAATPQPQPPPPQHMQAGAQTQAQQQAPGATPTGSAAAAAAAKGRALEVPDCAAHLHDPRLPSRDILMLLTALSAGGSGAAASAANAAAGAPASLGSATGRVLTMAAGSGNGNGETLNKDSASPFSRPLPAPLLAEMSQSLLEILQCASALVAHKVTRELATEMSMLSGATPAGSYAIVHDLRVRATDGAAGSAEAGGGGDGFAHVTMPADMLLGACSTGGGCGGYTTPSGVFASAAAGLRGLTAAMRSTGGGSGGGSFKLGSGAGGLDGVGGLGRLVPLLGCQYPAGASLYDAVPEPATGTSRAGVARGNAIRAGASSGAAAFAAAISAGTPRGGGACRTGSAGVGRFTLAVANADGSAGYGGDAAAGADSGIGGGDVAGCSATGDAAADSCSGLDTFLSLGNTQSGMRITVGSTSNFDTATSLLLGSIGLHGGGGGGGGTGGTARHSMSLIHMEDMDPVKGTMRAQMPLLVASLQTSIGNVRSEAAMTAAAAATTAVISRSNSFNRGGAHIPPQSAAAAMMAGFGASGMHGLSRMSDRQAHLTPAAPQQQQQQQQRAAGMGDLDQLELRKQLGVGGCAVVFQGRLGTLDCAVKLMEMPDVDGEMAKPTPATAAAAESGCASASTARTAAGGKQQAEQAGPGTAGAAAAAAAAQVAAAAAEEKQHAAAAASALTERRALLRNAMELAVMQSISHPTIMQVYNVFMNVTIDRQLAPDGSKHLSLKPAAAMQHGPDAPPICMALVCEWCDRACLATALYNRTFPVTLGRRAPSAQNPRGPRIYDYKGIMMTLLDVAMALRHVHANHLIHRDIKPANILLKTNTLDPRGFTAKLADFGFVTLLNMAGDERSGGEPYVVVEDTCGTFGILMFEMLAGGGRPYPEVEPQHIGHLVRSSGMRPTFGDHVPQPYKQLAQRCWSEDPRQRPRAAELVATISHLLSTIAGSGR</sequence>
<keyword evidence="4" id="KW-1185">Reference proteome</keyword>
<dbReference type="PROSITE" id="PS50011">
    <property type="entry name" value="PROTEIN_KINASE_DOM"/>
    <property type="match status" value="1"/>
</dbReference>
<gene>
    <name evidence="3" type="ORF">HXX76_006740</name>
</gene>
<feature type="region of interest" description="Disordered" evidence="1">
    <location>
        <begin position="498"/>
        <end position="526"/>
    </location>
</feature>
<organism evidence="3 4">
    <name type="scientific">Chlamydomonas incerta</name>
    <dbReference type="NCBI Taxonomy" id="51695"/>
    <lineage>
        <taxon>Eukaryota</taxon>
        <taxon>Viridiplantae</taxon>
        <taxon>Chlorophyta</taxon>
        <taxon>core chlorophytes</taxon>
        <taxon>Chlorophyceae</taxon>
        <taxon>CS clade</taxon>
        <taxon>Chlamydomonadales</taxon>
        <taxon>Chlamydomonadaceae</taxon>
        <taxon>Chlamydomonas</taxon>
    </lineage>
</organism>
<feature type="region of interest" description="Disordered" evidence="1">
    <location>
        <begin position="607"/>
        <end position="649"/>
    </location>
</feature>